<accession>A0ACC1S3J4</accession>
<gene>
    <name evidence="1" type="ORF">NM208_g8892</name>
</gene>
<reference evidence="1" key="1">
    <citation type="submission" date="2022-08" db="EMBL/GenBank/DDBJ databases">
        <title>Genome Sequence of Fusarium decemcellulare.</title>
        <authorList>
            <person name="Buettner E."/>
        </authorList>
    </citation>
    <scope>NUCLEOTIDE SEQUENCE</scope>
    <source>
        <strain evidence="1">Babe19</strain>
    </source>
</reference>
<name>A0ACC1S3J4_9HYPO</name>
<sequence>MPSADLHVTSPDFVLQLLSTPIMAAPSRANSIHEKPSAVFLDDVSLPKNISQEAASKGQGTTGYETLTLWETVKAFKINALYCFAMTFSAATDGYQIGINGNVIANPGFVRQFSTKMNDAGDPVLAAPILSAWSSIMSVGQIIGMTTLPFLSDRFGRKAAMYWYWFILACSILCESLAREWQVWLVAKLLAGIGVGCLQSTVPTYITEVAPIRIRGGLLMSYNFWFTLGQFFAPVALQVLSEKDKYDYLTPIYTQWSQIGLMIIIYLIMPESPSWYVTRGKFEAAKASLLRLHRGVEDYDVEHHLQLLIMAVDHERDVAAQNRGEKWYAIFKGTDGFRTIVSLWTLMAQQFIGLTLFATFGSYFFQQAGVADPFKATSITSGINLASGIVVILIADKVGRRIISCSGTTLSWITTVAVGILGVAPQVKATNYLFIFFACLWNIGMVANGATGWGFIGEVSSQRLRAYTAGFGAASTCVAGVVMNVLTPYMVNADQWNWSLKTGWFYAGIGAPFTLAMWFLIPETAGRSAAELDELFERKIKPWRFHKTTTATQRIVETAKEAHQET</sequence>
<comment type="caution">
    <text evidence="1">The sequence shown here is derived from an EMBL/GenBank/DDBJ whole genome shotgun (WGS) entry which is preliminary data.</text>
</comment>
<evidence type="ECO:0000313" key="2">
    <source>
        <dbReference type="Proteomes" id="UP001148629"/>
    </source>
</evidence>
<organism evidence="1 2">
    <name type="scientific">Fusarium decemcellulare</name>
    <dbReference type="NCBI Taxonomy" id="57161"/>
    <lineage>
        <taxon>Eukaryota</taxon>
        <taxon>Fungi</taxon>
        <taxon>Dikarya</taxon>
        <taxon>Ascomycota</taxon>
        <taxon>Pezizomycotina</taxon>
        <taxon>Sordariomycetes</taxon>
        <taxon>Hypocreomycetidae</taxon>
        <taxon>Hypocreales</taxon>
        <taxon>Nectriaceae</taxon>
        <taxon>Fusarium</taxon>
        <taxon>Fusarium decemcellulare species complex</taxon>
    </lineage>
</organism>
<keyword evidence="2" id="KW-1185">Reference proteome</keyword>
<proteinExistence type="predicted"/>
<dbReference type="EMBL" id="JANRMS010001067">
    <property type="protein sequence ID" value="KAJ3531399.1"/>
    <property type="molecule type" value="Genomic_DNA"/>
</dbReference>
<protein>
    <submittedName>
        <fullName evidence="1">Uncharacterized protein</fullName>
    </submittedName>
</protein>
<evidence type="ECO:0000313" key="1">
    <source>
        <dbReference type="EMBL" id="KAJ3531399.1"/>
    </source>
</evidence>
<dbReference type="Proteomes" id="UP001148629">
    <property type="component" value="Unassembled WGS sequence"/>
</dbReference>